<dbReference type="PANTHER" id="PTHR38110:SF1">
    <property type="entry name" value="THIOESTERASE DOMAIN-CONTAINING PROTEIN"/>
    <property type="match status" value="1"/>
</dbReference>
<dbReference type="Pfam" id="PF20789">
    <property type="entry name" value="4HBT_3C"/>
    <property type="match status" value="1"/>
</dbReference>
<dbReference type="PANTHER" id="PTHR38110">
    <property type="entry name" value="CHROMOSOME 23, WHOLE GENOME SHOTGUN SEQUENCE"/>
    <property type="match status" value="1"/>
</dbReference>
<organism evidence="3">
    <name type="scientific">freshwater metagenome</name>
    <dbReference type="NCBI Taxonomy" id="449393"/>
    <lineage>
        <taxon>unclassified sequences</taxon>
        <taxon>metagenomes</taxon>
        <taxon>ecological metagenomes</taxon>
    </lineage>
</organism>
<evidence type="ECO:0000259" key="1">
    <source>
        <dbReference type="Pfam" id="PF13622"/>
    </source>
</evidence>
<evidence type="ECO:0000313" key="3">
    <source>
        <dbReference type="EMBL" id="CAB4713527.1"/>
    </source>
</evidence>
<gene>
    <name evidence="3" type="ORF">UFOPK2582_01551</name>
    <name evidence="4" type="ORF">UFOPK4354_01664</name>
</gene>
<name>A0A6J6QQ34_9ZZZZ</name>
<proteinExistence type="predicted"/>
<dbReference type="InterPro" id="IPR049450">
    <property type="entry name" value="ACOT8-like_C"/>
</dbReference>
<accession>A0A6J6QQ34</accession>
<reference evidence="3" key="1">
    <citation type="submission" date="2020-05" db="EMBL/GenBank/DDBJ databases">
        <authorList>
            <person name="Chiriac C."/>
            <person name="Salcher M."/>
            <person name="Ghai R."/>
            <person name="Kavagutti S V."/>
        </authorList>
    </citation>
    <scope>NUCLEOTIDE SEQUENCE</scope>
</reference>
<dbReference type="InterPro" id="IPR052389">
    <property type="entry name" value="Sec_Metab_Biosynth-Assoc"/>
</dbReference>
<dbReference type="InterPro" id="IPR029069">
    <property type="entry name" value="HotDog_dom_sf"/>
</dbReference>
<dbReference type="InterPro" id="IPR049449">
    <property type="entry name" value="TesB_ACOT8-like_N"/>
</dbReference>
<evidence type="ECO:0000313" key="4">
    <source>
        <dbReference type="EMBL" id="CAB5068824.1"/>
    </source>
</evidence>
<dbReference type="InterPro" id="IPR042171">
    <property type="entry name" value="Acyl-CoA_hotdog"/>
</dbReference>
<feature type="domain" description="Acyl-CoA thioesterase-like C-terminal" evidence="2">
    <location>
        <begin position="141"/>
        <end position="272"/>
    </location>
</feature>
<dbReference type="SUPFAM" id="SSF54637">
    <property type="entry name" value="Thioesterase/thiol ester dehydrase-isomerase"/>
    <property type="match status" value="2"/>
</dbReference>
<dbReference type="EMBL" id="CAEZXS010000240">
    <property type="protein sequence ID" value="CAB4713527.1"/>
    <property type="molecule type" value="Genomic_DNA"/>
</dbReference>
<dbReference type="EMBL" id="CAFBQW010000232">
    <property type="protein sequence ID" value="CAB5068824.1"/>
    <property type="molecule type" value="Genomic_DNA"/>
</dbReference>
<evidence type="ECO:0000259" key="2">
    <source>
        <dbReference type="Pfam" id="PF20789"/>
    </source>
</evidence>
<feature type="domain" description="Acyl-CoA thioesterase-like N-terminal HotDog" evidence="1">
    <location>
        <begin position="24"/>
        <end position="105"/>
    </location>
</feature>
<dbReference type="AlphaFoldDB" id="A0A6J6QQ34"/>
<sequence>MKSFSLETQVTQLEQGRYSANMDRSWWIISGPNGGYVAAIILRAICEEVNEPSRAPRSISLQFLRVPKEGLVEIEVVVERTGRTVSNLSARMTQNGVLLVIAIAVLAEPRESSLSFNELQGLPLLADGTAVPAAEAIAEEDLDPDRDVPMRVHYEQRWVIGEHPFQPLPSGESLARTGGWLRPAGGEPIDAVALTAMTDAWLPPIFSRVREPLMVPTIDLTIHFRGLPKDPEEFCFVLFESPLAQDGYLIEHGQIFDAEGHLLVESRQLAVVV</sequence>
<dbReference type="Pfam" id="PF13622">
    <property type="entry name" value="4HBT_3"/>
    <property type="match status" value="1"/>
</dbReference>
<dbReference type="Gene3D" id="2.40.160.210">
    <property type="entry name" value="Acyl-CoA thioesterase, double hotdog domain"/>
    <property type="match status" value="1"/>
</dbReference>
<protein>
    <submittedName>
        <fullName evidence="3">Unannotated protein</fullName>
    </submittedName>
</protein>